<reference evidence="1" key="2">
    <citation type="journal article" date="2014" name="ISME J.">
        <title>Microbial stratification in low pH oxic and suboxic macroscopic growths along an acid mine drainage.</title>
        <authorList>
            <person name="Mendez-Garcia C."/>
            <person name="Mesa V."/>
            <person name="Sprenger R.R."/>
            <person name="Richter M."/>
            <person name="Diez M.S."/>
            <person name="Solano J."/>
            <person name="Bargiela R."/>
            <person name="Golyshina O.V."/>
            <person name="Manteca A."/>
            <person name="Ramos J.L."/>
            <person name="Gallego J.R."/>
            <person name="Llorente I."/>
            <person name="Martins Dos Santos V.A."/>
            <person name="Jensen O.N."/>
            <person name="Pelaez A.I."/>
            <person name="Sanchez J."/>
            <person name="Ferrer M."/>
        </authorList>
    </citation>
    <scope>NUCLEOTIDE SEQUENCE</scope>
</reference>
<keyword evidence="1" id="KW-0436">Ligase</keyword>
<gene>
    <name evidence="1" type="ORF">B1A_13067</name>
</gene>
<dbReference type="EMBL" id="AUZX01009541">
    <property type="protein sequence ID" value="EQD51399.1"/>
    <property type="molecule type" value="Genomic_DNA"/>
</dbReference>
<protein>
    <submittedName>
        <fullName evidence="1">DNA ligase</fullName>
    </submittedName>
</protein>
<proteinExistence type="predicted"/>
<reference evidence="1" key="1">
    <citation type="submission" date="2013-08" db="EMBL/GenBank/DDBJ databases">
        <authorList>
            <person name="Mendez C."/>
            <person name="Richter M."/>
            <person name="Ferrer M."/>
            <person name="Sanchez J."/>
        </authorList>
    </citation>
    <scope>NUCLEOTIDE SEQUENCE</scope>
</reference>
<comment type="caution">
    <text evidence="1">The sequence shown here is derived from an EMBL/GenBank/DDBJ whole genome shotgun (WGS) entry which is preliminary data.</text>
</comment>
<dbReference type="Gene3D" id="3.30.470.30">
    <property type="entry name" value="DNA ligase/mRNA capping enzyme"/>
    <property type="match status" value="1"/>
</dbReference>
<feature type="non-terminal residue" evidence="1">
    <location>
        <position position="315"/>
    </location>
</feature>
<dbReference type="AlphaFoldDB" id="T1BEB0"/>
<organism evidence="1">
    <name type="scientific">mine drainage metagenome</name>
    <dbReference type="NCBI Taxonomy" id="410659"/>
    <lineage>
        <taxon>unclassified sequences</taxon>
        <taxon>metagenomes</taxon>
        <taxon>ecological metagenomes</taxon>
    </lineage>
</organism>
<accession>T1BEB0</accession>
<sequence length="315" mass="34053">MDSVSIFVLIERVGAESAKSAKLALLSEHAGDGDLKRVLEATYSPLKTYGIAQRPVGADPGRVGVAFDATTWSLLGQLERRELTGNGARTALAGEMARLDGLSAELLWRIVAKDLRAGFSANTTGKVFPGLLPEYPYMRCSLPKKSNLAKFDWAGGVFSQKKANGLFANVNLLDSGAVTLVSRSGGEFPVEAFAQLAAFVAGRFERGFQHHGELLVVEEGRILPREIGNGILNGVLQGGQFGPGQAPLYEAWDRIPLSAVVRKGSYAVPYRERLEAFDELLREADDDDPVRLIDTRICNSLKDAYAHYTELVAAG</sequence>
<name>T1BEB0_9ZZZZ</name>
<dbReference type="SUPFAM" id="SSF56091">
    <property type="entry name" value="DNA ligase/mRNA capping enzyme, catalytic domain"/>
    <property type="match status" value="1"/>
</dbReference>
<dbReference type="GO" id="GO:0016874">
    <property type="term" value="F:ligase activity"/>
    <property type="evidence" value="ECO:0007669"/>
    <property type="project" value="UniProtKB-KW"/>
</dbReference>
<evidence type="ECO:0000313" key="1">
    <source>
        <dbReference type="EMBL" id="EQD51399.1"/>
    </source>
</evidence>